<feature type="compositionally biased region" description="Basic residues" evidence="1">
    <location>
        <begin position="103"/>
        <end position="113"/>
    </location>
</feature>
<dbReference type="Proteomes" id="UP000324065">
    <property type="component" value="Unassembled WGS sequence"/>
</dbReference>
<reference evidence="3 4" key="1">
    <citation type="submission" date="2019-09" db="EMBL/GenBank/DDBJ databases">
        <title>Genome sequence of Roseospira marina, one of the more divergent members of the non-sulfur purple photosynthetic bacterial family, the Rhodospirillaceae.</title>
        <authorList>
            <person name="Meyer T."/>
            <person name="Kyndt J."/>
        </authorList>
    </citation>
    <scope>NUCLEOTIDE SEQUENCE [LARGE SCALE GENOMIC DNA]</scope>
    <source>
        <strain evidence="3 4">DSM 15113</strain>
    </source>
</reference>
<dbReference type="GO" id="GO:0008270">
    <property type="term" value="F:zinc ion binding"/>
    <property type="evidence" value="ECO:0007669"/>
    <property type="project" value="InterPro"/>
</dbReference>
<dbReference type="GO" id="GO:0004519">
    <property type="term" value="F:endonuclease activity"/>
    <property type="evidence" value="ECO:0007669"/>
    <property type="project" value="UniProtKB-KW"/>
</dbReference>
<accession>A0A5M6IH47</accession>
<dbReference type="PANTHER" id="PTHR37827">
    <property type="entry name" value="TUDOR DOMAIN-CONTAINING PROTEIN"/>
    <property type="match status" value="1"/>
</dbReference>
<dbReference type="Gene3D" id="1.10.30.50">
    <property type="match status" value="1"/>
</dbReference>
<keyword evidence="3" id="KW-0378">Hydrolase</keyword>
<evidence type="ECO:0000256" key="1">
    <source>
        <dbReference type="SAM" id="MobiDB-lite"/>
    </source>
</evidence>
<gene>
    <name evidence="3" type="ORF">F1188_02955</name>
</gene>
<comment type="caution">
    <text evidence="3">The sequence shown here is derived from an EMBL/GenBank/DDBJ whole genome shotgun (WGS) entry which is preliminary data.</text>
</comment>
<dbReference type="RefSeq" id="WP_150060899.1">
    <property type="nucleotide sequence ID" value="NZ_JACHII010000003.1"/>
</dbReference>
<keyword evidence="3" id="KW-0255">Endonuclease</keyword>
<evidence type="ECO:0000313" key="4">
    <source>
        <dbReference type="Proteomes" id="UP000324065"/>
    </source>
</evidence>
<dbReference type="InterPro" id="IPR002711">
    <property type="entry name" value="HNH"/>
</dbReference>
<evidence type="ECO:0000259" key="2">
    <source>
        <dbReference type="Pfam" id="PF01844"/>
    </source>
</evidence>
<dbReference type="GO" id="GO:0003676">
    <property type="term" value="F:nucleic acid binding"/>
    <property type="evidence" value="ECO:0007669"/>
    <property type="project" value="InterPro"/>
</dbReference>
<dbReference type="OrthoDB" id="7667044at2"/>
<dbReference type="AlphaFoldDB" id="A0A5M6IH47"/>
<organism evidence="3 4">
    <name type="scientific">Roseospira marina</name>
    <dbReference type="NCBI Taxonomy" id="140057"/>
    <lineage>
        <taxon>Bacteria</taxon>
        <taxon>Pseudomonadati</taxon>
        <taxon>Pseudomonadota</taxon>
        <taxon>Alphaproteobacteria</taxon>
        <taxon>Rhodospirillales</taxon>
        <taxon>Rhodospirillaceae</taxon>
        <taxon>Roseospira</taxon>
    </lineage>
</organism>
<evidence type="ECO:0000313" key="3">
    <source>
        <dbReference type="EMBL" id="KAA5606888.1"/>
    </source>
</evidence>
<keyword evidence="4" id="KW-1185">Reference proteome</keyword>
<feature type="region of interest" description="Disordered" evidence="1">
    <location>
        <begin position="89"/>
        <end position="113"/>
    </location>
</feature>
<keyword evidence="3" id="KW-0540">Nuclease</keyword>
<feature type="domain" description="HNH" evidence="2">
    <location>
        <begin position="12"/>
        <end position="54"/>
    </location>
</feature>
<sequence>MTAPPGRALGPCPLCGRPMVDGPSVEWHHWIPRSRGGRDSAPVHRVCHRMIHRRFDSATLARTMNTPDALRTDPAMARFLAWVRKQPPEFVARTEDPAPRPQSGHRRRTRTRR</sequence>
<proteinExistence type="predicted"/>
<dbReference type="Pfam" id="PF01844">
    <property type="entry name" value="HNH"/>
    <property type="match status" value="1"/>
</dbReference>
<dbReference type="EMBL" id="VWPJ01000002">
    <property type="protein sequence ID" value="KAA5606888.1"/>
    <property type="molecule type" value="Genomic_DNA"/>
</dbReference>
<dbReference type="PANTHER" id="PTHR37827:SF1">
    <property type="entry name" value="HNH DOMAIN-CONTAINING PROTEIN"/>
    <property type="match status" value="1"/>
</dbReference>
<protein>
    <submittedName>
        <fullName evidence="3">HNH endonuclease</fullName>
    </submittedName>
</protein>
<name>A0A5M6IH47_9PROT</name>